<reference evidence="3" key="1">
    <citation type="submission" date="2022-01" db="EMBL/GenBank/DDBJ databases">
        <title>Novel bile acid biosynthetic pathways are enriched in the microbiome of centenarians.</title>
        <authorList>
            <person name="Sato Y."/>
            <person name="Atarashi K."/>
            <person name="Plichta R.D."/>
            <person name="Arai Y."/>
            <person name="Sasajima S."/>
            <person name="Kearney M.S."/>
            <person name="Suda W."/>
            <person name="Takeshita K."/>
            <person name="Sasaki T."/>
            <person name="Okamoto S."/>
            <person name="Skelly N.A."/>
            <person name="Okamura Y."/>
            <person name="Vlamakis H."/>
            <person name="Li Y."/>
            <person name="Tanoue T."/>
            <person name="Takei H."/>
            <person name="Nittono H."/>
            <person name="Narushima S."/>
            <person name="Irie J."/>
            <person name="Itoh H."/>
            <person name="Moriya K."/>
            <person name="Sugiura Y."/>
            <person name="Suematsu M."/>
            <person name="Moritoki N."/>
            <person name="Shibata S."/>
            <person name="Littman R.D."/>
            <person name="Fischbach A.M."/>
            <person name="Uwamino Y."/>
            <person name="Inoue T."/>
            <person name="Honda A."/>
            <person name="Hattori M."/>
            <person name="Murai T."/>
            <person name="Xavier J.R."/>
            <person name="Hirose N."/>
            <person name="Honda K."/>
        </authorList>
    </citation>
    <scope>NUCLEOTIDE SEQUENCE</scope>
    <source>
        <strain evidence="3">CE91-St55</strain>
    </source>
</reference>
<keyword evidence="2" id="KW-1133">Transmembrane helix</keyword>
<organism evidence="3 4">
    <name type="scientific">Hungatella hathewayi</name>
    <dbReference type="NCBI Taxonomy" id="154046"/>
    <lineage>
        <taxon>Bacteria</taxon>
        <taxon>Bacillati</taxon>
        <taxon>Bacillota</taxon>
        <taxon>Clostridia</taxon>
        <taxon>Lachnospirales</taxon>
        <taxon>Lachnospiraceae</taxon>
        <taxon>Hungatella</taxon>
    </lineage>
</organism>
<dbReference type="InterPro" id="IPR018551">
    <property type="entry name" value="DUF2007"/>
</dbReference>
<dbReference type="RefSeq" id="WP_006774930.1">
    <property type="nucleotide sequence ID" value="NZ_BQNJ01000002.1"/>
</dbReference>
<dbReference type="Proteomes" id="UP001055091">
    <property type="component" value="Unassembled WGS sequence"/>
</dbReference>
<evidence type="ECO:0000313" key="4">
    <source>
        <dbReference type="Proteomes" id="UP001055091"/>
    </source>
</evidence>
<feature type="transmembrane region" description="Helical" evidence="2">
    <location>
        <begin position="163"/>
        <end position="183"/>
    </location>
</feature>
<evidence type="ECO:0000256" key="2">
    <source>
        <dbReference type="SAM" id="Phobius"/>
    </source>
</evidence>
<keyword evidence="2" id="KW-0472">Membrane</keyword>
<gene>
    <name evidence="3" type="ORF">CE91St55_65890</name>
</gene>
<evidence type="ECO:0000256" key="1">
    <source>
        <dbReference type="SAM" id="MobiDB-lite"/>
    </source>
</evidence>
<protein>
    <submittedName>
        <fullName evidence="3">Uncharacterized protein</fullName>
    </submittedName>
</protein>
<dbReference type="GeneID" id="93150884"/>
<sequence>MTMKCPECGAEFVDGNEVCTDCKTLLIPKEERSAGEEELITEGVDVEILTTVNDHLEAELLQGILANQGIPSYSQDEESGGYMRIYMGYSIFGEKIYVRSSDFPAAQQCLKEWEDGKKNGGVEVLEGEEEAAGDDTGENTGDFEDDSEGGGGNPLILKDRRTAAIIILAAAVILGFIAVFPPIP</sequence>
<dbReference type="InterPro" id="IPR011322">
    <property type="entry name" value="N-reg_PII-like_a/b"/>
</dbReference>
<dbReference type="SUPFAM" id="SSF54913">
    <property type="entry name" value="GlnB-like"/>
    <property type="match status" value="1"/>
</dbReference>
<accession>A0A174VS13</accession>
<dbReference type="AlphaFoldDB" id="A0A174VS13"/>
<feature type="region of interest" description="Disordered" evidence="1">
    <location>
        <begin position="128"/>
        <end position="154"/>
    </location>
</feature>
<feature type="compositionally biased region" description="Acidic residues" evidence="1">
    <location>
        <begin position="128"/>
        <end position="148"/>
    </location>
</feature>
<evidence type="ECO:0000313" key="3">
    <source>
        <dbReference type="EMBL" id="GKH04608.1"/>
    </source>
</evidence>
<dbReference type="Pfam" id="PF09413">
    <property type="entry name" value="DUF2007"/>
    <property type="match status" value="1"/>
</dbReference>
<keyword evidence="2" id="KW-0812">Transmembrane</keyword>
<name>A0A174VS13_9FIRM</name>
<dbReference type="EMBL" id="BQNJ01000002">
    <property type="protein sequence ID" value="GKH04608.1"/>
    <property type="molecule type" value="Genomic_DNA"/>
</dbReference>
<comment type="caution">
    <text evidence="3">The sequence shown here is derived from an EMBL/GenBank/DDBJ whole genome shotgun (WGS) entry which is preliminary data.</text>
</comment>
<proteinExistence type="predicted"/>